<dbReference type="PROSITE" id="PS01360">
    <property type="entry name" value="ZF_MYND_1"/>
    <property type="match status" value="1"/>
</dbReference>
<name>A0A0C3S6R1_PHLG1</name>
<evidence type="ECO:0000256" key="3">
    <source>
        <dbReference type="ARBA" id="ARBA00022833"/>
    </source>
</evidence>
<evidence type="ECO:0000313" key="7">
    <source>
        <dbReference type="Proteomes" id="UP000053257"/>
    </source>
</evidence>
<evidence type="ECO:0000256" key="4">
    <source>
        <dbReference type="PROSITE-ProRule" id="PRU00134"/>
    </source>
</evidence>
<dbReference type="Pfam" id="PF01753">
    <property type="entry name" value="zf-MYND"/>
    <property type="match status" value="1"/>
</dbReference>
<dbReference type="Proteomes" id="UP000053257">
    <property type="component" value="Unassembled WGS sequence"/>
</dbReference>
<dbReference type="Gene3D" id="6.10.140.2220">
    <property type="match status" value="1"/>
</dbReference>
<gene>
    <name evidence="6" type="ORF">PHLGIDRAFT_31429</name>
</gene>
<reference evidence="6 7" key="1">
    <citation type="journal article" date="2014" name="PLoS Genet.">
        <title>Analysis of the Phlebiopsis gigantea genome, transcriptome and secretome provides insight into its pioneer colonization strategies of wood.</title>
        <authorList>
            <person name="Hori C."/>
            <person name="Ishida T."/>
            <person name="Igarashi K."/>
            <person name="Samejima M."/>
            <person name="Suzuki H."/>
            <person name="Master E."/>
            <person name="Ferreira P."/>
            <person name="Ruiz-Duenas F.J."/>
            <person name="Held B."/>
            <person name="Canessa P."/>
            <person name="Larrondo L.F."/>
            <person name="Schmoll M."/>
            <person name="Druzhinina I.S."/>
            <person name="Kubicek C.P."/>
            <person name="Gaskell J.A."/>
            <person name="Kersten P."/>
            <person name="St John F."/>
            <person name="Glasner J."/>
            <person name="Sabat G."/>
            <person name="Splinter BonDurant S."/>
            <person name="Syed K."/>
            <person name="Yadav J."/>
            <person name="Mgbeahuruike A.C."/>
            <person name="Kovalchuk A."/>
            <person name="Asiegbu F.O."/>
            <person name="Lackner G."/>
            <person name="Hoffmeister D."/>
            <person name="Rencoret J."/>
            <person name="Gutierrez A."/>
            <person name="Sun H."/>
            <person name="Lindquist E."/>
            <person name="Barry K."/>
            <person name="Riley R."/>
            <person name="Grigoriev I.V."/>
            <person name="Henrissat B."/>
            <person name="Kues U."/>
            <person name="Berka R.M."/>
            <person name="Martinez A.T."/>
            <person name="Covert S.F."/>
            <person name="Blanchette R.A."/>
            <person name="Cullen D."/>
        </authorList>
    </citation>
    <scope>NUCLEOTIDE SEQUENCE [LARGE SCALE GENOMIC DNA]</scope>
    <source>
        <strain evidence="6 7">11061_1 CR5-6</strain>
    </source>
</reference>
<keyword evidence="7" id="KW-1185">Reference proteome</keyword>
<accession>A0A0C3S6R1</accession>
<organism evidence="6 7">
    <name type="scientific">Phlebiopsis gigantea (strain 11061_1 CR5-6)</name>
    <name type="common">White-rot fungus</name>
    <name type="synonym">Peniophora gigantea</name>
    <dbReference type="NCBI Taxonomy" id="745531"/>
    <lineage>
        <taxon>Eukaryota</taxon>
        <taxon>Fungi</taxon>
        <taxon>Dikarya</taxon>
        <taxon>Basidiomycota</taxon>
        <taxon>Agaricomycotina</taxon>
        <taxon>Agaricomycetes</taxon>
        <taxon>Polyporales</taxon>
        <taxon>Phanerochaetaceae</taxon>
        <taxon>Phlebiopsis</taxon>
    </lineage>
</organism>
<dbReference type="PROSITE" id="PS50865">
    <property type="entry name" value="ZF_MYND_2"/>
    <property type="match status" value="1"/>
</dbReference>
<dbReference type="GO" id="GO:0008270">
    <property type="term" value="F:zinc ion binding"/>
    <property type="evidence" value="ECO:0007669"/>
    <property type="project" value="UniProtKB-KW"/>
</dbReference>
<keyword evidence="3" id="KW-0862">Zinc</keyword>
<dbReference type="STRING" id="745531.A0A0C3S6R1"/>
<dbReference type="InterPro" id="IPR002893">
    <property type="entry name" value="Znf_MYND"/>
</dbReference>
<protein>
    <recommendedName>
        <fullName evidence="5">MYND-type domain-containing protein</fullName>
    </recommendedName>
</protein>
<dbReference type="OrthoDB" id="265717at2759"/>
<dbReference type="AlphaFoldDB" id="A0A0C3S6R1"/>
<evidence type="ECO:0000256" key="2">
    <source>
        <dbReference type="ARBA" id="ARBA00022771"/>
    </source>
</evidence>
<feature type="domain" description="MYND-type" evidence="5">
    <location>
        <begin position="153"/>
        <end position="192"/>
    </location>
</feature>
<sequence>MSAHHSDRTLGEGSNLQDRITFPTLGDCPHLGALDEVRYDARGRICRHWCFLAEIIRVVTFSRVVFEVKDMTGREEARIACYDNDAGRRFLNTTRPPRAGDTIAVLYPQLKVFLDGSIGFRVENNAHIMIIPHRIDTLLSANDALWGARPSICCATGCQNTGNLRTCARCHLVRYCGREHQSDHWPSHREACKATSALQVFTNKDWTTYTDEFTFP</sequence>
<dbReference type="HOGENOM" id="CLU_076139_1_1_1"/>
<keyword evidence="2 4" id="KW-0863">Zinc-finger</keyword>
<evidence type="ECO:0000313" key="6">
    <source>
        <dbReference type="EMBL" id="KIP04270.1"/>
    </source>
</evidence>
<dbReference type="SUPFAM" id="SSF144232">
    <property type="entry name" value="HIT/MYND zinc finger-like"/>
    <property type="match status" value="1"/>
</dbReference>
<keyword evidence="1" id="KW-0479">Metal-binding</keyword>
<evidence type="ECO:0000259" key="5">
    <source>
        <dbReference type="PROSITE" id="PS50865"/>
    </source>
</evidence>
<proteinExistence type="predicted"/>
<evidence type="ECO:0000256" key="1">
    <source>
        <dbReference type="ARBA" id="ARBA00022723"/>
    </source>
</evidence>
<dbReference type="EMBL" id="KN840580">
    <property type="protein sequence ID" value="KIP04270.1"/>
    <property type="molecule type" value="Genomic_DNA"/>
</dbReference>